<dbReference type="Pfam" id="PF00686">
    <property type="entry name" value="CBM_20"/>
    <property type="match status" value="2"/>
</dbReference>
<dbReference type="CDD" id="cd05467">
    <property type="entry name" value="CBM20"/>
    <property type="match status" value="1"/>
</dbReference>
<evidence type="ECO:0000256" key="7">
    <source>
        <dbReference type="ARBA" id="ARBA00022676"/>
    </source>
</evidence>
<dbReference type="EC" id="2.4.1.25" evidence="4"/>
<evidence type="ECO:0000256" key="2">
    <source>
        <dbReference type="ARBA" id="ARBA00004496"/>
    </source>
</evidence>
<dbReference type="InterPro" id="IPR013783">
    <property type="entry name" value="Ig-like_fold"/>
</dbReference>
<feature type="domain" description="CBM20" evidence="13">
    <location>
        <begin position="1"/>
        <end position="101"/>
    </location>
</feature>
<evidence type="ECO:0000256" key="4">
    <source>
        <dbReference type="ARBA" id="ARBA00012560"/>
    </source>
</evidence>
<dbReference type="InterPro" id="IPR017853">
    <property type="entry name" value="GH"/>
</dbReference>
<comment type="similarity">
    <text evidence="3">Belongs to the disproportionating enzyme family.</text>
</comment>
<dbReference type="Proteomes" id="UP000018439">
    <property type="component" value="Chromosome"/>
</dbReference>
<keyword evidence="8 14" id="KW-0808">Transferase</keyword>
<keyword evidence="6" id="KW-0963">Cytoplasm</keyword>
<dbReference type="SMART" id="SM01065">
    <property type="entry name" value="CBM_2"/>
    <property type="match status" value="2"/>
</dbReference>
<comment type="subcellular location">
    <subcellularLocation>
        <location evidence="2">Cytoplasm</location>
    </subcellularLocation>
</comment>
<dbReference type="OrthoDB" id="9811841at2"/>
<protein>
    <recommendedName>
        <fullName evidence="5">4-alpha-glucanotransferase</fullName>
        <ecNumber evidence="4">2.4.1.25</ecNumber>
    </recommendedName>
    <alternativeName>
        <fullName evidence="10">Amylomaltase</fullName>
    </alternativeName>
    <alternativeName>
        <fullName evidence="11">Disproportionating enzyme</fullName>
    </alternativeName>
</protein>
<keyword evidence="7 14" id="KW-0328">Glycosyltransferase</keyword>
<dbReference type="InterPro" id="IPR002044">
    <property type="entry name" value="CBM20"/>
</dbReference>
<dbReference type="SUPFAM" id="SSF51445">
    <property type="entry name" value="(Trans)glycosidases"/>
    <property type="match status" value="1"/>
</dbReference>
<dbReference type="Gene3D" id="3.20.20.80">
    <property type="entry name" value="Glycosidases"/>
    <property type="match status" value="2"/>
</dbReference>
<feature type="region of interest" description="Disordered" evidence="12">
    <location>
        <begin position="896"/>
        <end position="915"/>
    </location>
</feature>
<evidence type="ECO:0000256" key="3">
    <source>
        <dbReference type="ARBA" id="ARBA00005684"/>
    </source>
</evidence>
<dbReference type="PANTHER" id="PTHR32518">
    <property type="match status" value="1"/>
</dbReference>
<dbReference type="InterPro" id="IPR003385">
    <property type="entry name" value="Glyco_hydro_77"/>
</dbReference>
<dbReference type="GO" id="GO:0004134">
    <property type="term" value="F:4-alpha-glucanotransferase activity"/>
    <property type="evidence" value="ECO:0007669"/>
    <property type="project" value="UniProtKB-EC"/>
</dbReference>
<dbReference type="Gene3D" id="2.60.40.10">
    <property type="entry name" value="Immunoglobulins"/>
    <property type="match status" value="2"/>
</dbReference>
<evidence type="ECO:0000256" key="11">
    <source>
        <dbReference type="ARBA" id="ARBA00031501"/>
    </source>
</evidence>
<dbReference type="GO" id="GO:2001070">
    <property type="term" value="F:starch binding"/>
    <property type="evidence" value="ECO:0007669"/>
    <property type="project" value="InterPro"/>
</dbReference>
<dbReference type="GO" id="GO:0005975">
    <property type="term" value="P:carbohydrate metabolic process"/>
    <property type="evidence" value="ECO:0007669"/>
    <property type="project" value="InterPro"/>
</dbReference>
<dbReference type="InterPro" id="IPR013784">
    <property type="entry name" value="Carb-bd-like_fold"/>
</dbReference>
<name>F3ZNN4_9BACE</name>
<reference evidence="14 15" key="1">
    <citation type="journal article" date="2011" name="Stand. Genomic Sci.">
        <title>Non-contiguous finished genome sequence of Bacteroides coprosuis type strain (PC139).</title>
        <authorList>
            <person name="Land M."/>
            <person name="Held B."/>
            <person name="Gronow S."/>
            <person name="Abt B."/>
            <person name="Lucas S."/>
            <person name="Del Rio T.G."/>
            <person name="Nolan M."/>
            <person name="Tice H."/>
            <person name="Cheng J.F."/>
            <person name="Pitluck S."/>
            <person name="Liolios K."/>
            <person name="Pagani I."/>
            <person name="Ivanova N."/>
            <person name="Mavromatis K."/>
            <person name="Mikhailova N."/>
            <person name="Pati A."/>
            <person name="Tapia R."/>
            <person name="Han C."/>
            <person name="Goodwin L."/>
            <person name="Chen A."/>
            <person name="Palaniappan K."/>
            <person name="Hauser L."/>
            <person name="Brambilla E.M."/>
            <person name="Rohde M."/>
            <person name="Goker M."/>
            <person name="Detter J.C."/>
            <person name="Woyke T."/>
            <person name="Bristow J."/>
            <person name="Eisen J.A."/>
            <person name="Markowitz V."/>
            <person name="Hugenholtz P."/>
            <person name="Kyrpides N.C."/>
            <person name="Klenk H.P."/>
            <person name="Lapidus A."/>
        </authorList>
    </citation>
    <scope>NUCLEOTIDE SEQUENCE [LARGE SCALE GENOMIC DNA]</scope>
    <source>
        <strain evidence="14 15">DSM 18011</strain>
    </source>
</reference>
<sequence>MRFHFSVEYRTNWGEEVKLVGSTPELGNNQIQKAIPLKTNDGTVWQAEVDINIPPHTIINYSYIISKKNELVREEWNGITRSIVIPSNANQTYFIEDSWHNIQKNRFNYSTAFTDIWFARDNKKQEKLIEADKSIILKAYSPTLRPNEVLAICGNQEILGNWNPSQALVMSDITFPEWQQAIDLSKLTQALEYKFVILEKETKQLIAWENAPNRTLNTSSQPQYTHKVISDRFTYFDRSRWKGTGTAIPVFALRTKRSWGIGEFLDLKQMVDWAKQTNQDLIQILPINDTTYTFSWLDSYPYRCISVFALNPIYLNLDELGIADTEYSEVYLQDRKKINQQKLLDFPYVQIKKHTYIHAVFKLKGQQTFESEAYQSFYNENKEWLVSYASYLYLRKKYATSKTHKWEEYKAYKPELVEALNQPDSPAYPFLQFIYFTQYHLYAQLKEVHDYAKSKGIVIKGDLPIGIGLNSVDAWVHPNLFHLESQAGAPPDDFAVQGQNWGFPTYNWEAMAKDDYSWWKRRLEYMSNFFDAYRIDHILGFFRIWSIPRSELLGTLGQFYPALPLSIQEIEKAGLKFNKDLFTKPYIHKSLLHKLFLTNRRKIVNQFFESTSHGLFNFKTEYNSQLKVHNFFKSNDSKDFNKKIESILLNLLTNVLFLEDKTQKGYYHPRIQAQKVAAYQLFKPEEKKAFDDLYEEFFYHRHDLFWQKEAYKKLPELIKATNMLVCGEDLGMIPNSVPWVMKDLSILSLEIQRMPKKYGLKIGYPSEYPYKSVSSFSTHDMSTIRGWWEESKENREVFTHEILKKDGVILKDINSHIAEEILSRELNSNSMLAIECIQDWLALSPEWYDILTPEEEQINIPANSKHEWKYRMPCYIEELIENEELNNKIKTLISNSKRNTENQNDESTNESNPIE</sequence>
<evidence type="ECO:0000313" key="15">
    <source>
        <dbReference type="Proteomes" id="UP000018439"/>
    </source>
</evidence>
<dbReference type="STRING" id="679937.Bcop_0003"/>
<dbReference type="GO" id="GO:0005737">
    <property type="term" value="C:cytoplasm"/>
    <property type="evidence" value="ECO:0007669"/>
    <property type="project" value="UniProtKB-SubCell"/>
</dbReference>
<evidence type="ECO:0000256" key="6">
    <source>
        <dbReference type="ARBA" id="ARBA00022490"/>
    </source>
</evidence>
<accession>F3ZNN4</accession>
<evidence type="ECO:0000256" key="5">
    <source>
        <dbReference type="ARBA" id="ARBA00020295"/>
    </source>
</evidence>
<evidence type="ECO:0000259" key="13">
    <source>
        <dbReference type="PROSITE" id="PS51166"/>
    </source>
</evidence>
<keyword evidence="9" id="KW-0119">Carbohydrate metabolism</keyword>
<dbReference type="AlphaFoldDB" id="F3ZNN4"/>
<gene>
    <name evidence="14" type="ORF">Bcop_0003</name>
</gene>
<dbReference type="PANTHER" id="PTHR32518:SF3">
    <property type="entry name" value="4-ALPHA-GLUCANOTRANSFERASE"/>
    <property type="match status" value="1"/>
</dbReference>
<dbReference type="eggNOG" id="COG1640">
    <property type="taxonomic scope" value="Bacteria"/>
</dbReference>
<evidence type="ECO:0000256" key="1">
    <source>
        <dbReference type="ARBA" id="ARBA00000439"/>
    </source>
</evidence>
<evidence type="ECO:0000256" key="8">
    <source>
        <dbReference type="ARBA" id="ARBA00022679"/>
    </source>
</evidence>
<dbReference type="PROSITE" id="PS51166">
    <property type="entry name" value="CBM20"/>
    <property type="match status" value="2"/>
</dbReference>
<organism evidence="14 15">
    <name type="scientific">Bacteroides coprosuis DSM 18011</name>
    <dbReference type="NCBI Taxonomy" id="679937"/>
    <lineage>
        <taxon>Bacteria</taxon>
        <taxon>Pseudomonadati</taxon>
        <taxon>Bacteroidota</taxon>
        <taxon>Bacteroidia</taxon>
        <taxon>Bacteroidales</taxon>
        <taxon>Bacteroidaceae</taxon>
        <taxon>Bacteroides</taxon>
    </lineage>
</organism>
<dbReference type="EMBL" id="CM001167">
    <property type="protein sequence ID" value="EGJ70223.1"/>
    <property type="molecule type" value="Genomic_DNA"/>
</dbReference>
<proteinExistence type="inferred from homology"/>
<comment type="catalytic activity">
    <reaction evidence="1">
        <text>Transfers a segment of a (1-&gt;4)-alpha-D-glucan to a new position in an acceptor, which may be glucose or a (1-&gt;4)-alpha-D-glucan.</text>
        <dbReference type="EC" id="2.4.1.25"/>
    </reaction>
</comment>
<evidence type="ECO:0000256" key="10">
    <source>
        <dbReference type="ARBA" id="ARBA00031423"/>
    </source>
</evidence>
<evidence type="ECO:0000256" key="12">
    <source>
        <dbReference type="SAM" id="MobiDB-lite"/>
    </source>
</evidence>
<evidence type="ECO:0000313" key="14">
    <source>
        <dbReference type="EMBL" id="EGJ70223.1"/>
    </source>
</evidence>
<evidence type="ECO:0000256" key="9">
    <source>
        <dbReference type="ARBA" id="ARBA00023277"/>
    </source>
</evidence>
<keyword evidence="15" id="KW-1185">Reference proteome</keyword>
<dbReference type="HOGENOM" id="CLU_014132_0_0_10"/>
<feature type="domain" description="CBM20" evidence="13">
    <location>
        <begin position="127"/>
        <end position="243"/>
    </location>
</feature>
<dbReference type="Pfam" id="PF02446">
    <property type="entry name" value="Glyco_hydro_77"/>
    <property type="match status" value="1"/>
</dbReference>
<dbReference type="SUPFAM" id="SSF49452">
    <property type="entry name" value="Starch-binding domain-like"/>
    <property type="match status" value="2"/>
</dbReference>